<protein>
    <submittedName>
        <fullName evidence="3">YggT family protein</fullName>
    </submittedName>
</protein>
<dbReference type="OrthoDB" id="283553at2"/>
<comment type="caution">
    <text evidence="3">The sequence shown here is derived from an EMBL/GenBank/DDBJ whole genome shotgun (WGS) entry which is preliminary data.</text>
</comment>
<dbReference type="AlphaFoldDB" id="A0A4Z0RAJ9"/>
<evidence type="ECO:0000256" key="1">
    <source>
        <dbReference type="ARBA" id="ARBA00010894"/>
    </source>
</evidence>
<dbReference type="Pfam" id="PF02325">
    <property type="entry name" value="CCB3_YggT"/>
    <property type="match status" value="1"/>
</dbReference>
<dbReference type="Proteomes" id="UP000298460">
    <property type="component" value="Unassembled WGS sequence"/>
</dbReference>
<comment type="similarity">
    <text evidence="1">Belongs to the YggT family.</text>
</comment>
<proteinExistence type="inferred from homology"/>
<accession>A0A4Z0RAJ9</accession>
<organism evidence="3 4">
    <name type="scientific">Desulfosporosinus fructosivorans</name>
    <dbReference type="NCBI Taxonomy" id="2018669"/>
    <lineage>
        <taxon>Bacteria</taxon>
        <taxon>Bacillati</taxon>
        <taxon>Bacillota</taxon>
        <taxon>Clostridia</taxon>
        <taxon>Eubacteriales</taxon>
        <taxon>Desulfitobacteriaceae</taxon>
        <taxon>Desulfosporosinus</taxon>
    </lineage>
</organism>
<dbReference type="InterPro" id="IPR003425">
    <property type="entry name" value="CCB3/YggT"/>
</dbReference>
<dbReference type="PANTHER" id="PTHR33219">
    <property type="entry name" value="YLMG HOMOLOG PROTEIN 2, CHLOROPLASTIC"/>
    <property type="match status" value="1"/>
</dbReference>
<keyword evidence="2" id="KW-0812">Transmembrane</keyword>
<gene>
    <name evidence="3" type="ORF">E4K67_03580</name>
</gene>
<keyword evidence="2" id="KW-0472">Membrane</keyword>
<dbReference type="GO" id="GO:0016020">
    <property type="term" value="C:membrane"/>
    <property type="evidence" value="ECO:0007669"/>
    <property type="project" value="InterPro"/>
</dbReference>
<evidence type="ECO:0000313" key="4">
    <source>
        <dbReference type="Proteomes" id="UP000298460"/>
    </source>
</evidence>
<feature type="transmembrane region" description="Helical" evidence="2">
    <location>
        <begin position="46"/>
        <end position="67"/>
    </location>
</feature>
<evidence type="ECO:0000313" key="3">
    <source>
        <dbReference type="EMBL" id="TGE40242.1"/>
    </source>
</evidence>
<reference evidence="3 4" key="1">
    <citation type="submission" date="2019-03" db="EMBL/GenBank/DDBJ databases">
        <title>Draft Genome Sequence of Desulfosporosinus fructosivorans Strain 63.6F, Isolated from Marine Sediment in the Baltic Sea.</title>
        <authorList>
            <person name="Hausmann B."/>
            <person name="Vandieken V."/>
            <person name="Pjevac P."/>
            <person name="Schreck K."/>
            <person name="Herbold C.W."/>
            <person name="Loy A."/>
        </authorList>
    </citation>
    <scope>NUCLEOTIDE SEQUENCE [LARGE SCALE GENOMIC DNA]</scope>
    <source>
        <strain evidence="3 4">63.6F</strain>
    </source>
</reference>
<keyword evidence="4" id="KW-1185">Reference proteome</keyword>
<evidence type="ECO:0000256" key="2">
    <source>
        <dbReference type="SAM" id="Phobius"/>
    </source>
</evidence>
<dbReference type="PANTHER" id="PTHR33219:SF14">
    <property type="entry name" value="PROTEIN COFACTOR ASSEMBLY OF COMPLEX C SUBUNIT B CCB3, CHLOROPLASTIC-RELATED"/>
    <property type="match status" value="1"/>
</dbReference>
<keyword evidence="2" id="KW-1133">Transmembrane helix</keyword>
<name>A0A4Z0RAJ9_9FIRM</name>
<sequence>MITILIFAIVIRTILSYFPKYQSHKFSALLTDVTDPLLKPFKRFQIGSAAGAIDFSPIVAIIVLNLIQSVIVRQFIF</sequence>
<dbReference type="EMBL" id="SPQQ01000001">
    <property type="protein sequence ID" value="TGE40242.1"/>
    <property type="molecule type" value="Genomic_DNA"/>
</dbReference>